<organism evidence="2">
    <name type="scientific">Glycine max</name>
    <name type="common">Soybean</name>
    <name type="synonym">Glycine hispida</name>
    <dbReference type="NCBI Taxonomy" id="3847"/>
    <lineage>
        <taxon>Eukaryota</taxon>
        <taxon>Viridiplantae</taxon>
        <taxon>Streptophyta</taxon>
        <taxon>Embryophyta</taxon>
        <taxon>Tracheophyta</taxon>
        <taxon>Spermatophyta</taxon>
        <taxon>Magnoliopsida</taxon>
        <taxon>eudicotyledons</taxon>
        <taxon>Gunneridae</taxon>
        <taxon>Pentapetalae</taxon>
        <taxon>rosids</taxon>
        <taxon>fabids</taxon>
        <taxon>Fabales</taxon>
        <taxon>Fabaceae</taxon>
        <taxon>Papilionoideae</taxon>
        <taxon>50 kb inversion clade</taxon>
        <taxon>NPAAA clade</taxon>
        <taxon>indigoferoid/millettioid clade</taxon>
        <taxon>Phaseoleae</taxon>
        <taxon>Glycine</taxon>
        <taxon>Glycine subgen. Soja</taxon>
    </lineage>
</organism>
<dbReference type="InParanoid" id="A0A0R0IMZ3"/>
<feature type="signal peptide" evidence="1">
    <location>
        <begin position="1"/>
        <end position="31"/>
    </location>
</feature>
<keyword evidence="1" id="KW-0732">Signal</keyword>
<proteinExistence type="predicted"/>
<evidence type="ECO:0000256" key="1">
    <source>
        <dbReference type="SAM" id="SignalP"/>
    </source>
</evidence>
<name>A0A0R0IMZ3_SOYBN</name>
<reference evidence="3" key="2">
    <citation type="submission" date="2018-02" db="UniProtKB">
        <authorList>
            <consortium name="EnsemblPlants"/>
        </authorList>
    </citation>
    <scope>IDENTIFICATION</scope>
    <source>
        <strain evidence="3">Williams 82</strain>
    </source>
</reference>
<evidence type="ECO:0000313" key="3">
    <source>
        <dbReference type="EnsemblPlants" id="KRH43686"/>
    </source>
</evidence>
<gene>
    <name evidence="2" type="ORF">GLYMA_08G164300</name>
</gene>
<dbReference type="Proteomes" id="UP000008827">
    <property type="component" value="Chromosome 8"/>
</dbReference>
<dbReference type="AlphaFoldDB" id="A0A0R0IMZ3"/>
<evidence type="ECO:0000313" key="2">
    <source>
        <dbReference type="EMBL" id="KRH43686.1"/>
    </source>
</evidence>
<protein>
    <submittedName>
        <fullName evidence="2 3">Uncharacterized protein</fullName>
    </submittedName>
</protein>
<dbReference type="STRING" id="3847.A0A0R0IMZ3"/>
<dbReference type="EMBL" id="CM000841">
    <property type="protein sequence ID" value="KRH43686.1"/>
    <property type="molecule type" value="Genomic_DNA"/>
</dbReference>
<dbReference type="Gramene" id="KRH43686">
    <property type="protein sequence ID" value="KRH43686"/>
    <property type="gene ID" value="GLYMA_08G164300"/>
</dbReference>
<reference evidence="2" key="3">
    <citation type="submission" date="2018-07" db="EMBL/GenBank/DDBJ databases">
        <title>WGS assembly of Glycine max.</title>
        <authorList>
            <person name="Schmutz J."/>
            <person name="Cannon S."/>
            <person name="Schlueter J."/>
            <person name="Ma J."/>
            <person name="Mitros T."/>
            <person name="Nelson W."/>
            <person name="Hyten D."/>
            <person name="Song Q."/>
            <person name="Thelen J."/>
            <person name="Cheng J."/>
            <person name="Xu D."/>
            <person name="Hellsten U."/>
            <person name="May G."/>
            <person name="Yu Y."/>
            <person name="Sakurai T."/>
            <person name="Umezawa T."/>
            <person name="Bhattacharyya M."/>
            <person name="Sandhu D."/>
            <person name="Valliyodan B."/>
            <person name="Lindquist E."/>
            <person name="Peto M."/>
            <person name="Grant D."/>
            <person name="Shu S."/>
            <person name="Goodstein D."/>
            <person name="Barry K."/>
            <person name="Futrell-Griggs M."/>
            <person name="Abernathy B."/>
            <person name="Du J."/>
            <person name="Tian Z."/>
            <person name="Zhu L."/>
            <person name="Gill N."/>
            <person name="Joshi T."/>
            <person name="Libault M."/>
            <person name="Sethuraman A."/>
            <person name="Zhang X."/>
            <person name="Shinozaki K."/>
            <person name="Nguyen H."/>
            <person name="Wing R."/>
            <person name="Cregan P."/>
            <person name="Specht J."/>
            <person name="Grimwood J."/>
            <person name="Rokhsar D."/>
            <person name="Stacey G."/>
            <person name="Shoemaker R."/>
            <person name="Jackson S."/>
        </authorList>
    </citation>
    <scope>NUCLEOTIDE SEQUENCE</scope>
    <source>
        <tissue evidence="2">Callus</tissue>
    </source>
</reference>
<evidence type="ECO:0000313" key="4">
    <source>
        <dbReference type="Proteomes" id="UP000008827"/>
    </source>
</evidence>
<reference evidence="2 3" key="1">
    <citation type="journal article" date="2010" name="Nature">
        <title>Genome sequence of the palaeopolyploid soybean.</title>
        <authorList>
            <person name="Schmutz J."/>
            <person name="Cannon S.B."/>
            <person name="Schlueter J."/>
            <person name="Ma J."/>
            <person name="Mitros T."/>
            <person name="Nelson W."/>
            <person name="Hyten D.L."/>
            <person name="Song Q."/>
            <person name="Thelen J.J."/>
            <person name="Cheng J."/>
            <person name="Xu D."/>
            <person name="Hellsten U."/>
            <person name="May G.D."/>
            <person name="Yu Y."/>
            <person name="Sakurai T."/>
            <person name="Umezawa T."/>
            <person name="Bhattacharyya M.K."/>
            <person name="Sandhu D."/>
            <person name="Valliyodan B."/>
            <person name="Lindquist E."/>
            <person name="Peto M."/>
            <person name="Grant D."/>
            <person name="Shu S."/>
            <person name="Goodstein D."/>
            <person name="Barry K."/>
            <person name="Futrell-Griggs M."/>
            <person name="Abernathy B."/>
            <person name="Du J."/>
            <person name="Tian Z."/>
            <person name="Zhu L."/>
            <person name="Gill N."/>
            <person name="Joshi T."/>
            <person name="Libault M."/>
            <person name="Sethuraman A."/>
            <person name="Zhang X.-C."/>
            <person name="Shinozaki K."/>
            <person name="Nguyen H.T."/>
            <person name="Wing R.A."/>
            <person name="Cregan P."/>
            <person name="Specht J."/>
            <person name="Grimwood J."/>
            <person name="Rokhsar D."/>
            <person name="Stacey G."/>
            <person name="Shoemaker R.C."/>
            <person name="Jackson S.A."/>
        </authorList>
    </citation>
    <scope>NUCLEOTIDE SEQUENCE</scope>
    <source>
        <strain evidence="3">cv. Williams 82</strain>
        <tissue evidence="2">Callus</tissue>
    </source>
</reference>
<sequence>MVMETSGVRKNVGILLLYLTLAAISLTHCDADRSMRLLRGPKHRRNTTNKNPKKLKRLSILM</sequence>
<accession>A0A0R0IMZ3</accession>
<dbReference type="EnsemblPlants" id="KRH43686">
    <property type="protein sequence ID" value="KRH43686"/>
    <property type="gene ID" value="GLYMA_08G164300"/>
</dbReference>
<keyword evidence="4" id="KW-1185">Reference proteome</keyword>
<feature type="chain" id="PRO_5014521876" evidence="1">
    <location>
        <begin position="32"/>
        <end position="62"/>
    </location>
</feature>